<evidence type="ECO:0000313" key="5">
    <source>
        <dbReference type="Proteomes" id="UP000694388"/>
    </source>
</evidence>
<keyword evidence="2" id="KW-0802">TPR repeat</keyword>
<evidence type="ECO:0008006" key="6">
    <source>
        <dbReference type="Google" id="ProtNLM"/>
    </source>
</evidence>
<dbReference type="AlphaFoldDB" id="A0A8C4R496"/>
<organism evidence="4 5">
    <name type="scientific">Eptatretus burgeri</name>
    <name type="common">Inshore hagfish</name>
    <dbReference type="NCBI Taxonomy" id="7764"/>
    <lineage>
        <taxon>Eukaryota</taxon>
        <taxon>Metazoa</taxon>
        <taxon>Chordata</taxon>
        <taxon>Craniata</taxon>
        <taxon>Vertebrata</taxon>
        <taxon>Cyclostomata</taxon>
        <taxon>Myxini</taxon>
        <taxon>Myxiniformes</taxon>
        <taxon>Myxinidae</taxon>
        <taxon>Eptatretinae</taxon>
        <taxon>Eptatretus</taxon>
    </lineage>
</organism>
<dbReference type="Ensembl" id="ENSEBUT00000024720.1">
    <property type="protein sequence ID" value="ENSEBUP00000024144.1"/>
    <property type="gene ID" value="ENSEBUG00000014873.1"/>
</dbReference>
<dbReference type="GO" id="GO:0006335">
    <property type="term" value="P:DNA replication-dependent chromatin assembly"/>
    <property type="evidence" value="ECO:0007669"/>
    <property type="project" value="TreeGrafter"/>
</dbReference>
<reference evidence="4" key="2">
    <citation type="submission" date="2025-09" db="UniProtKB">
        <authorList>
            <consortium name="Ensembl"/>
        </authorList>
    </citation>
    <scope>IDENTIFICATION</scope>
</reference>
<dbReference type="PANTHER" id="PTHR15081">
    <property type="entry name" value="NUCLEAR AUTOANTIGENIC SPERM PROTEIN NASP -RELATED"/>
    <property type="match status" value="1"/>
</dbReference>
<dbReference type="Proteomes" id="UP000694388">
    <property type="component" value="Unplaced"/>
</dbReference>
<evidence type="ECO:0000256" key="1">
    <source>
        <dbReference type="ARBA" id="ARBA00022737"/>
    </source>
</evidence>
<feature type="region of interest" description="Disordered" evidence="3">
    <location>
        <begin position="1"/>
        <end position="30"/>
    </location>
</feature>
<protein>
    <recommendedName>
        <fullName evidence="6">Nuclear autoantigenic sperm protein</fullName>
    </recommendedName>
</protein>
<keyword evidence="1" id="KW-0677">Repeat</keyword>
<feature type="compositionally biased region" description="Polar residues" evidence="3">
    <location>
        <begin position="9"/>
        <end position="18"/>
    </location>
</feature>
<dbReference type="InterPro" id="IPR051730">
    <property type="entry name" value="NASP-like"/>
</dbReference>
<evidence type="ECO:0000256" key="3">
    <source>
        <dbReference type="SAM" id="MobiDB-lite"/>
    </source>
</evidence>
<dbReference type="GO" id="GO:0005654">
    <property type="term" value="C:nucleoplasm"/>
    <property type="evidence" value="ECO:0007669"/>
    <property type="project" value="TreeGrafter"/>
</dbReference>
<proteinExistence type="predicted"/>
<evidence type="ECO:0000313" key="4">
    <source>
        <dbReference type="Ensembl" id="ENSEBUP00000024144.1"/>
    </source>
</evidence>
<feature type="region of interest" description="Disordered" evidence="3">
    <location>
        <begin position="191"/>
        <end position="313"/>
    </location>
</feature>
<feature type="compositionally biased region" description="Acidic residues" evidence="3">
    <location>
        <begin position="210"/>
        <end position="226"/>
    </location>
</feature>
<dbReference type="PANTHER" id="PTHR15081:SF1">
    <property type="entry name" value="NUCLEAR AUTOANTIGENIC SPERM PROTEIN"/>
    <property type="match status" value="1"/>
</dbReference>
<reference evidence="4" key="1">
    <citation type="submission" date="2025-08" db="UniProtKB">
        <authorList>
            <consortium name="Ensembl"/>
        </authorList>
    </citation>
    <scope>IDENTIFICATION</scope>
</reference>
<evidence type="ECO:0000256" key="2">
    <source>
        <dbReference type="ARBA" id="ARBA00022803"/>
    </source>
</evidence>
<feature type="compositionally biased region" description="Basic and acidic residues" evidence="3">
    <location>
        <begin position="20"/>
        <end position="30"/>
    </location>
</feature>
<name>A0A8C4R496_EPTBU</name>
<keyword evidence="5" id="KW-1185">Reference proteome</keyword>
<dbReference type="GO" id="GO:0042393">
    <property type="term" value="F:histone binding"/>
    <property type="evidence" value="ECO:0007669"/>
    <property type="project" value="TreeGrafter"/>
</dbReference>
<dbReference type="GeneTree" id="ENSGT00390000016650"/>
<dbReference type="GO" id="GO:0034080">
    <property type="term" value="P:CENP-A containing chromatin assembly"/>
    <property type="evidence" value="ECO:0007669"/>
    <property type="project" value="TreeGrafter"/>
</dbReference>
<accession>A0A8C4R496</accession>
<sequence>MAHVGARTLVSNDTSESNASEEKEKRTPKEVREAAEALLVSGRSHIICKRITEAVDAFGEACALIAATFGETSDECGEAYLCYGSALLEIGRMQRDVLGDAVEGLPNTDDSHASFVEQDSLDEEAKVELLEQVHDAMTQEQEKDWEGKKKFGSGDVKMEMKNLADSVVSFVEPKEEEPAVMDRQVKTAEDENVALQIDEGEGLKVSSVSEDAEEMDLEDVENEGVEGEGNGDSGVEGEGYGDGDVEGKEERDGDGLEGKEERDGDGLEGKEERDGDGLEGKEERDGDGLEGKEERDGDGLEGKEERDGDGLEGKRSVTRMVWRARRSVTEMVWRARRSVTEMVWRARRSVTEMVWRARRSVTEMVWRARRSVTEMVVTRAREVVVQMRGMQMEEWRKCRRRSTVM</sequence>
<feature type="compositionally biased region" description="Gly residues" evidence="3">
    <location>
        <begin position="227"/>
        <end position="238"/>
    </location>
</feature>
<feature type="compositionally biased region" description="Basic and acidic residues" evidence="3">
    <location>
        <begin position="245"/>
        <end position="313"/>
    </location>
</feature>